<sequence length="89" mass="10328">MPSPAGDGVIKKLPRDWEAGARMVCVSTERSLLVCAPCMHTHTCMQRMPRKGIWIYYLLRIKVYTLNRLTRLVDHEHHPKTISLLLLFL</sequence>
<accession>A0A368SM99</accession>
<evidence type="ECO:0000313" key="1">
    <source>
        <dbReference type="EMBL" id="RCV43528.1"/>
    </source>
</evidence>
<dbReference type="AlphaFoldDB" id="A0A368SM99"/>
<gene>
    <name evidence="1" type="ORF">SETIT_9G301100v2</name>
</gene>
<reference evidence="1" key="2">
    <citation type="submission" date="2015-07" db="EMBL/GenBank/DDBJ databases">
        <authorList>
            <person name="Noorani M."/>
        </authorList>
    </citation>
    <scope>NUCLEOTIDE SEQUENCE</scope>
    <source>
        <strain evidence="1">Yugu1</strain>
    </source>
</reference>
<dbReference type="OrthoDB" id="10296240at2759"/>
<organism evidence="1">
    <name type="scientific">Setaria italica</name>
    <name type="common">Foxtail millet</name>
    <name type="synonym">Panicum italicum</name>
    <dbReference type="NCBI Taxonomy" id="4555"/>
    <lineage>
        <taxon>Eukaryota</taxon>
        <taxon>Viridiplantae</taxon>
        <taxon>Streptophyta</taxon>
        <taxon>Embryophyta</taxon>
        <taxon>Tracheophyta</taxon>
        <taxon>Spermatophyta</taxon>
        <taxon>Magnoliopsida</taxon>
        <taxon>Liliopsida</taxon>
        <taxon>Poales</taxon>
        <taxon>Poaceae</taxon>
        <taxon>PACMAD clade</taxon>
        <taxon>Panicoideae</taxon>
        <taxon>Panicodae</taxon>
        <taxon>Paniceae</taxon>
        <taxon>Cenchrinae</taxon>
        <taxon>Setaria</taxon>
    </lineage>
</organism>
<reference evidence="1" key="1">
    <citation type="journal article" date="2012" name="Nat. Biotechnol.">
        <title>Reference genome sequence of the model plant Setaria.</title>
        <authorList>
            <person name="Bennetzen J.L."/>
            <person name="Schmutz J."/>
            <person name="Wang H."/>
            <person name="Percifield R."/>
            <person name="Hawkins J."/>
            <person name="Pontaroli A.C."/>
            <person name="Estep M."/>
            <person name="Feng L."/>
            <person name="Vaughn J.N."/>
            <person name="Grimwood J."/>
            <person name="Jenkins J."/>
            <person name="Barry K."/>
            <person name="Lindquist E."/>
            <person name="Hellsten U."/>
            <person name="Deshpande S."/>
            <person name="Wang X."/>
            <person name="Wu X."/>
            <person name="Mitros T."/>
            <person name="Triplett J."/>
            <person name="Yang X."/>
            <person name="Ye C.Y."/>
            <person name="Mauro-Herrera M."/>
            <person name="Wang L."/>
            <person name="Li P."/>
            <person name="Sharma M."/>
            <person name="Sharma R."/>
            <person name="Ronald P.C."/>
            <person name="Panaud O."/>
            <person name="Kellogg E.A."/>
            <person name="Brutnell T.P."/>
            <person name="Doust A.N."/>
            <person name="Tuskan G.A."/>
            <person name="Rokhsar D."/>
            <person name="Devos K.M."/>
        </authorList>
    </citation>
    <scope>NUCLEOTIDE SEQUENCE [LARGE SCALE GENOMIC DNA]</scope>
    <source>
        <strain evidence="1">Yugu1</strain>
    </source>
</reference>
<proteinExistence type="predicted"/>
<protein>
    <submittedName>
        <fullName evidence="1">Uncharacterized protein</fullName>
    </submittedName>
</protein>
<dbReference type="EMBL" id="CM003536">
    <property type="protein sequence ID" value="RCV43528.1"/>
    <property type="molecule type" value="Genomic_DNA"/>
</dbReference>
<name>A0A368SM99_SETIT</name>